<feature type="transmembrane region" description="Helical" evidence="1">
    <location>
        <begin position="101"/>
        <end position="121"/>
    </location>
</feature>
<dbReference type="EMBL" id="FOJM01000002">
    <property type="protein sequence ID" value="SFA41553.1"/>
    <property type="molecule type" value="Genomic_DNA"/>
</dbReference>
<protein>
    <submittedName>
        <fullName evidence="2">Uncharacterized protein</fullName>
    </submittedName>
</protein>
<gene>
    <name evidence="2" type="ORF">SAMN04488511_102345</name>
</gene>
<dbReference type="STRING" id="332999.SAMN04488511_102345"/>
<evidence type="ECO:0000256" key="1">
    <source>
        <dbReference type="SAM" id="Phobius"/>
    </source>
</evidence>
<accession>A0A1I0SQ45</accession>
<evidence type="ECO:0000313" key="3">
    <source>
        <dbReference type="Proteomes" id="UP000198836"/>
    </source>
</evidence>
<dbReference type="Proteomes" id="UP000198836">
    <property type="component" value="Unassembled WGS sequence"/>
</dbReference>
<reference evidence="3" key="1">
    <citation type="submission" date="2016-10" db="EMBL/GenBank/DDBJ databases">
        <authorList>
            <person name="Varghese N."/>
            <person name="Submissions S."/>
        </authorList>
    </citation>
    <scope>NUCLEOTIDE SEQUENCE [LARGE SCALE GENOMIC DNA]</scope>
    <source>
        <strain evidence="3">DSM 18130</strain>
    </source>
</reference>
<dbReference type="OrthoDB" id="956771at2"/>
<feature type="transmembrane region" description="Helical" evidence="1">
    <location>
        <begin position="79"/>
        <end position="95"/>
    </location>
</feature>
<evidence type="ECO:0000313" key="2">
    <source>
        <dbReference type="EMBL" id="SFA41553.1"/>
    </source>
</evidence>
<feature type="transmembrane region" description="Helical" evidence="1">
    <location>
        <begin position="48"/>
        <end position="72"/>
    </location>
</feature>
<keyword evidence="1" id="KW-0472">Membrane</keyword>
<keyword evidence="1" id="KW-0812">Transmembrane</keyword>
<dbReference type="RefSeq" id="WP_090980652.1">
    <property type="nucleotide sequence ID" value="NZ_FOJM01000002.1"/>
</dbReference>
<name>A0A1I0SQ45_9SPHI</name>
<organism evidence="2 3">
    <name type="scientific">Pedobacter suwonensis</name>
    <dbReference type="NCBI Taxonomy" id="332999"/>
    <lineage>
        <taxon>Bacteria</taxon>
        <taxon>Pseudomonadati</taxon>
        <taxon>Bacteroidota</taxon>
        <taxon>Sphingobacteriia</taxon>
        <taxon>Sphingobacteriales</taxon>
        <taxon>Sphingobacteriaceae</taxon>
        <taxon>Pedobacter</taxon>
    </lineage>
</organism>
<sequence length="136" mass="15093">MNFRKILSVIIGFGTIGLLSSALAKLQGYLFPTSLQLFKQATFTADDMLQFTIKLASVYISCIAGGIVTALCGGEYRQQRIVAVSIILIIIWLWISTIHPFWFWALLLIGILPFVLIGVKIKKLIASKIKNPGHRS</sequence>
<dbReference type="AlphaFoldDB" id="A0A1I0SQ45"/>
<keyword evidence="3" id="KW-1185">Reference proteome</keyword>
<keyword evidence="1" id="KW-1133">Transmembrane helix</keyword>
<proteinExistence type="predicted"/>